<dbReference type="AlphaFoldDB" id="A0A0A9EDS4"/>
<evidence type="ECO:0000313" key="1">
    <source>
        <dbReference type="EMBL" id="JAD98934.1"/>
    </source>
</evidence>
<reference evidence="1" key="2">
    <citation type="journal article" date="2015" name="Data Brief">
        <title>Shoot transcriptome of the giant reed, Arundo donax.</title>
        <authorList>
            <person name="Barrero R.A."/>
            <person name="Guerrero F.D."/>
            <person name="Moolhuijzen P."/>
            <person name="Goolsby J.A."/>
            <person name="Tidwell J."/>
            <person name="Bellgard S.E."/>
            <person name="Bellgard M.I."/>
        </authorList>
    </citation>
    <scope>NUCLEOTIDE SEQUENCE</scope>
    <source>
        <tissue evidence="1">Shoot tissue taken approximately 20 cm above the soil surface</tissue>
    </source>
</reference>
<reference evidence="1" key="1">
    <citation type="submission" date="2014-09" db="EMBL/GenBank/DDBJ databases">
        <authorList>
            <person name="Magalhaes I.L.F."/>
            <person name="Oliveira U."/>
            <person name="Santos F.R."/>
            <person name="Vidigal T.H.D.A."/>
            <person name="Brescovit A.D."/>
            <person name="Santos A.J."/>
        </authorList>
    </citation>
    <scope>NUCLEOTIDE SEQUENCE</scope>
    <source>
        <tissue evidence="1">Shoot tissue taken approximately 20 cm above the soil surface</tissue>
    </source>
</reference>
<sequence length="71" mass="8425">MKCEPLLCLDKDISRTKNPHEHIKHLLYKFSPFFSNDFCVHFQDMHKLVRCGNFSWTLTQSLKTGLNFYSS</sequence>
<organism evidence="1">
    <name type="scientific">Arundo donax</name>
    <name type="common">Giant reed</name>
    <name type="synonym">Donax arundinaceus</name>
    <dbReference type="NCBI Taxonomy" id="35708"/>
    <lineage>
        <taxon>Eukaryota</taxon>
        <taxon>Viridiplantae</taxon>
        <taxon>Streptophyta</taxon>
        <taxon>Embryophyta</taxon>
        <taxon>Tracheophyta</taxon>
        <taxon>Spermatophyta</taxon>
        <taxon>Magnoliopsida</taxon>
        <taxon>Liliopsida</taxon>
        <taxon>Poales</taxon>
        <taxon>Poaceae</taxon>
        <taxon>PACMAD clade</taxon>
        <taxon>Arundinoideae</taxon>
        <taxon>Arundineae</taxon>
        <taxon>Arundo</taxon>
    </lineage>
</organism>
<name>A0A0A9EDS4_ARUDO</name>
<proteinExistence type="predicted"/>
<dbReference type="EMBL" id="GBRH01198961">
    <property type="protein sequence ID" value="JAD98934.1"/>
    <property type="molecule type" value="Transcribed_RNA"/>
</dbReference>
<protein>
    <submittedName>
        <fullName evidence="1">Uncharacterized protein</fullName>
    </submittedName>
</protein>
<accession>A0A0A9EDS4</accession>